<gene>
    <name evidence="3" type="ORF">Sjap_020480</name>
</gene>
<accession>A0AAP0F224</accession>
<sequence length="312" mass="35551">MKSILLCVWREETTKTRLFTFGSFKALFCSSLLFGLFFTVAKRAGDSFGYGVLGAERGAVQNLINVFAHEPELPLLPCVQRTHKTPPSCNMRTPSVEIDDPTSQIPENVDLERADPTCHALYVLCDRDIMYVPKKYIMDRWRKDFKRKYACEKGIEELDSCDLTELERYDAILEVIVDDVPPPDVATGRQSIKESIDGHRKGRPRFSRNKAPSEKKINKTKAIGDESDNNINNEEHAMKPKKKRKKKVNSTNVNVDDAYIPTMASQVGYVLKRKRRTKVNGEWDVYAQALIKENMGDASILDNLCWELPLDS</sequence>
<evidence type="ECO:0000256" key="2">
    <source>
        <dbReference type="SAM" id="Phobius"/>
    </source>
</evidence>
<keyword evidence="2" id="KW-1133">Transmembrane helix</keyword>
<dbReference type="EMBL" id="JBBNAE010000008">
    <property type="protein sequence ID" value="KAK9103226.1"/>
    <property type="molecule type" value="Genomic_DNA"/>
</dbReference>
<reference evidence="3 4" key="1">
    <citation type="submission" date="2024-01" db="EMBL/GenBank/DDBJ databases">
        <title>Genome assemblies of Stephania.</title>
        <authorList>
            <person name="Yang L."/>
        </authorList>
    </citation>
    <scope>NUCLEOTIDE SEQUENCE [LARGE SCALE GENOMIC DNA]</scope>
    <source>
        <strain evidence="3">QJT</strain>
        <tissue evidence="3">Leaf</tissue>
    </source>
</reference>
<feature type="region of interest" description="Disordered" evidence="1">
    <location>
        <begin position="184"/>
        <end position="250"/>
    </location>
</feature>
<keyword evidence="2" id="KW-0472">Membrane</keyword>
<feature type="compositionally biased region" description="Basic residues" evidence="1">
    <location>
        <begin position="239"/>
        <end position="248"/>
    </location>
</feature>
<feature type="transmembrane region" description="Helical" evidence="2">
    <location>
        <begin position="18"/>
        <end position="40"/>
    </location>
</feature>
<keyword evidence="2" id="KW-0812">Transmembrane</keyword>
<comment type="caution">
    <text evidence="3">The sequence shown here is derived from an EMBL/GenBank/DDBJ whole genome shotgun (WGS) entry which is preliminary data.</text>
</comment>
<keyword evidence="4" id="KW-1185">Reference proteome</keyword>
<proteinExistence type="predicted"/>
<organism evidence="3 4">
    <name type="scientific">Stephania japonica</name>
    <dbReference type="NCBI Taxonomy" id="461633"/>
    <lineage>
        <taxon>Eukaryota</taxon>
        <taxon>Viridiplantae</taxon>
        <taxon>Streptophyta</taxon>
        <taxon>Embryophyta</taxon>
        <taxon>Tracheophyta</taxon>
        <taxon>Spermatophyta</taxon>
        <taxon>Magnoliopsida</taxon>
        <taxon>Ranunculales</taxon>
        <taxon>Menispermaceae</taxon>
        <taxon>Menispermoideae</taxon>
        <taxon>Cissampelideae</taxon>
        <taxon>Stephania</taxon>
    </lineage>
</organism>
<dbReference type="AlphaFoldDB" id="A0AAP0F224"/>
<dbReference type="Proteomes" id="UP001417504">
    <property type="component" value="Unassembled WGS sequence"/>
</dbReference>
<name>A0AAP0F224_9MAGN</name>
<protein>
    <submittedName>
        <fullName evidence="3">Uncharacterized protein</fullName>
    </submittedName>
</protein>
<evidence type="ECO:0000256" key="1">
    <source>
        <dbReference type="SAM" id="MobiDB-lite"/>
    </source>
</evidence>
<evidence type="ECO:0000313" key="3">
    <source>
        <dbReference type="EMBL" id="KAK9103226.1"/>
    </source>
</evidence>
<evidence type="ECO:0000313" key="4">
    <source>
        <dbReference type="Proteomes" id="UP001417504"/>
    </source>
</evidence>